<dbReference type="PRINTS" id="PR00371">
    <property type="entry name" value="FPNCR"/>
</dbReference>
<dbReference type="Gene3D" id="3.40.50.80">
    <property type="entry name" value="Nucleotide-binding domain of ferredoxin-NADP reductase (FNR) module"/>
    <property type="match status" value="1"/>
</dbReference>
<dbReference type="GO" id="GO:0016491">
    <property type="term" value="F:oxidoreductase activity"/>
    <property type="evidence" value="ECO:0007669"/>
    <property type="project" value="InterPro"/>
</dbReference>
<evidence type="ECO:0000313" key="2">
    <source>
        <dbReference type="EMBL" id="TDQ36588.1"/>
    </source>
</evidence>
<keyword evidence="3" id="KW-1185">Reference proteome</keyword>
<dbReference type="GO" id="GO:0050660">
    <property type="term" value="F:flavin adenine dinucleotide binding"/>
    <property type="evidence" value="ECO:0007669"/>
    <property type="project" value="InterPro"/>
</dbReference>
<feature type="domain" description="FAD-binding FR-type" evidence="1">
    <location>
        <begin position="11"/>
        <end position="112"/>
    </location>
</feature>
<dbReference type="GO" id="GO:0006221">
    <property type="term" value="P:pyrimidine nucleotide biosynthetic process"/>
    <property type="evidence" value="ECO:0007669"/>
    <property type="project" value="InterPro"/>
</dbReference>
<dbReference type="PANTHER" id="PTHR47354:SF5">
    <property type="entry name" value="PROTEIN RFBI"/>
    <property type="match status" value="1"/>
</dbReference>
<accession>A0A4R6TSI2</accession>
<dbReference type="InterPro" id="IPR012165">
    <property type="entry name" value="Cyt_c3_hydrogenase_gsu"/>
</dbReference>
<dbReference type="RefSeq" id="WP_133581625.1">
    <property type="nucleotide sequence ID" value="NZ_SNYJ01000017.1"/>
</dbReference>
<dbReference type="SUPFAM" id="SSF63380">
    <property type="entry name" value="Riboflavin synthase domain-like"/>
    <property type="match status" value="1"/>
</dbReference>
<dbReference type="InterPro" id="IPR013112">
    <property type="entry name" value="FAD-bd_8"/>
</dbReference>
<dbReference type="InterPro" id="IPR039261">
    <property type="entry name" value="FNR_nucleotide-bd"/>
</dbReference>
<dbReference type="Pfam" id="PF00175">
    <property type="entry name" value="NAD_binding_1"/>
    <property type="match status" value="1"/>
</dbReference>
<evidence type="ECO:0000313" key="3">
    <source>
        <dbReference type="Proteomes" id="UP000295632"/>
    </source>
</evidence>
<sequence>MSFLKDTLAVFKKTEVSFLEKRKESDNVYTFRFKKEKDVSWHAGQYALFTITHKKIKKATRPFTISSSPTEDVIQITSVINEKPSEFKQALLELEKGMTVKMSGSVGTFYSQGNAPLLLIAGGIGVTPFRAMIKQLESEGMNQNRPIKLIHVDGQTSHIFKDELESIVNNIPIDIMYLESRENLHKEIDAFVTVHKADAHYYVAGPKSMVEDTTKHLQESNIPKANIKKDAFFGY</sequence>
<dbReference type="SUPFAM" id="SSF52343">
    <property type="entry name" value="Ferredoxin reductase-like, C-terminal NADP-linked domain"/>
    <property type="match status" value="1"/>
</dbReference>
<dbReference type="AlphaFoldDB" id="A0A4R6TSI2"/>
<dbReference type="OrthoDB" id="573132at2"/>
<dbReference type="InterPro" id="IPR017938">
    <property type="entry name" value="Riboflavin_synthase-like_b-brl"/>
</dbReference>
<dbReference type="Proteomes" id="UP000295632">
    <property type="component" value="Unassembled WGS sequence"/>
</dbReference>
<dbReference type="PANTHER" id="PTHR47354">
    <property type="entry name" value="NADH OXIDOREDUCTASE HCR"/>
    <property type="match status" value="1"/>
</dbReference>
<dbReference type="Pfam" id="PF08022">
    <property type="entry name" value="FAD_binding_8"/>
    <property type="match status" value="1"/>
</dbReference>
<dbReference type="InterPro" id="IPR017927">
    <property type="entry name" value="FAD-bd_FR_type"/>
</dbReference>
<reference evidence="2 3" key="1">
    <citation type="submission" date="2019-03" db="EMBL/GenBank/DDBJ databases">
        <title>Genomic Encyclopedia of Type Strains, Phase IV (KMG-IV): sequencing the most valuable type-strain genomes for metagenomic binning, comparative biology and taxonomic classification.</title>
        <authorList>
            <person name="Goeker M."/>
        </authorList>
    </citation>
    <scope>NUCLEOTIDE SEQUENCE [LARGE SCALE GENOMIC DNA]</scope>
    <source>
        <strain evidence="2 3">DSM 28697</strain>
    </source>
</reference>
<evidence type="ECO:0000259" key="1">
    <source>
        <dbReference type="PROSITE" id="PS51384"/>
    </source>
</evidence>
<dbReference type="PRINTS" id="PR00409">
    <property type="entry name" value="PHDIOXRDTASE"/>
</dbReference>
<dbReference type="InterPro" id="IPR001433">
    <property type="entry name" value="OxRdtase_FAD/NAD-bd"/>
</dbReference>
<gene>
    <name evidence="2" type="ORF">EV213_11752</name>
</gene>
<proteinExistence type="predicted"/>
<dbReference type="PIRSF" id="PIRSF006816">
    <property type="entry name" value="Cyc3_hyd_g"/>
    <property type="match status" value="1"/>
</dbReference>
<name>A0A4R6TSI2_9BACI</name>
<dbReference type="CDD" id="cd00322">
    <property type="entry name" value="FNR_like"/>
    <property type="match status" value="1"/>
</dbReference>
<dbReference type="EMBL" id="SNYJ01000017">
    <property type="protein sequence ID" value="TDQ36588.1"/>
    <property type="molecule type" value="Genomic_DNA"/>
</dbReference>
<dbReference type="InterPro" id="IPR001709">
    <property type="entry name" value="Flavoprot_Pyr_Nucl_cyt_Rdtase"/>
</dbReference>
<organism evidence="2 3">
    <name type="scientific">Aureibacillus halotolerans</name>
    <dbReference type="NCBI Taxonomy" id="1508390"/>
    <lineage>
        <taxon>Bacteria</taxon>
        <taxon>Bacillati</taxon>
        <taxon>Bacillota</taxon>
        <taxon>Bacilli</taxon>
        <taxon>Bacillales</taxon>
        <taxon>Bacillaceae</taxon>
        <taxon>Aureibacillus</taxon>
    </lineage>
</organism>
<dbReference type="Gene3D" id="2.40.30.10">
    <property type="entry name" value="Translation factors"/>
    <property type="match status" value="1"/>
</dbReference>
<dbReference type="GO" id="GO:0051537">
    <property type="term" value="F:2 iron, 2 sulfur cluster binding"/>
    <property type="evidence" value="ECO:0007669"/>
    <property type="project" value="InterPro"/>
</dbReference>
<comment type="caution">
    <text evidence="2">The sequence shown here is derived from an EMBL/GenBank/DDBJ whole genome shotgun (WGS) entry which is preliminary data.</text>
</comment>
<dbReference type="InterPro" id="IPR050415">
    <property type="entry name" value="MRET"/>
</dbReference>
<dbReference type="PROSITE" id="PS51384">
    <property type="entry name" value="FAD_FR"/>
    <property type="match status" value="1"/>
</dbReference>
<protein>
    <submittedName>
        <fullName evidence="2">Ferredoxin-NADP reductase</fullName>
    </submittedName>
</protein>